<keyword evidence="4" id="KW-0862">Zinc</keyword>
<dbReference type="Pfam" id="PF00096">
    <property type="entry name" value="zf-C2H2"/>
    <property type="match status" value="1"/>
</dbReference>
<comment type="caution">
    <text evidence="8">The sequence shown here is derived from an EMBL/GenBank/DDBJ whole genome shotgun (WGS) entry which is preliminary data.</text>
</comment>
<dbReference type="PROSITE" id="PS00028">
    <property type="entry name" value="ZINC_FINGER_C2H2_1"/>
    <property type="match status" value="4"/>
</dbReference>
<reference evidence="8" key="1">
    <citation type="journal article" date="2020" name="Cell">
        <title>Large-Scale Comparative Analyses of Tick Genomes Elucidate Their Genetic Diversity and Vector Capacities.</title>
        <authorList>
            <consortium name="Tick Genome and Microbiome Consortium (TIGMIC)"/>
            <person name="Jia N."/>
            <person name="Wang J."/>
            <person name="Shi W."/>
            <person name="Du L."/>
            <person name="Sun Y."/>
            <person name="Zhan W."/>
            <person name="Jiang J.F."/>
            <person name="Wang Q."/>
            <person name="Zhang B."/>
            <person name="Ji P."/>
            <person name="Bell-Sakyi L."/>
            <person name="Cui X.M."/>
            <person name="Yuan T.T."/>
            <person name="Jiang B.G."/>
            <person name="Yang W.F."/>
            <person name="Lam T.T."/>
            <person name="Chang Q.C."/>
            <person name="Ding S.J."/>
            <person name="Wang X.J."/>
            <person name="Zhu J.G."/>
            <person name="Ruan X.D."/>
            <person name="Zhao L."/>
            <person name="Wei J.T."/>
            <person name="Ye R.Z."/>
            <person name="Que T.C."/>
            <person name="Du C.H."/>
            <person name="Zhou Y.H."/>
            <person name="Cheng J.X."/>
            <person name="Dai P.F."/>
            <person name="Guo W.B."/>
            <person name="Han X.H."/>
            <person name="Huang E.J."/>
            <person name="Li L.F."/>
            <person name="Wei W."/>
            <person name="Gao Y.C."/>
            <person name="Liu J.Z."/>
            <person name="Shao H.Z."/>
            <person name="Wang X."/>
            <person name="Wang C.C."/>
            <person name="Yang T.C."/>
            <person name="Huo Q.B."/>
            <person name="Li W."/>
            <person name="Chen H.Y."/>
            <person name="Chen S.E."/>
            <person name="Zhou L.G."/>
            <person name="Ni X.B."/>
            <person name="Tian J.H."/>
            <person name="Sheng Y."/>
            <person name="Liu T."/>
            <person name="Pan Y.S."/>
            <person name="Xia L.Y."/>
            <person name="Li J."/>
            <person name="Zhao F."/>
            <person name="Cao W.C."/>
        </authorList>
    </citation>
    <scope>NUCLEOTIDE SEQUENCE</scope>
    <source>
        <strain evidence="8">Rmic-2018</strain>
    </source>
</reference>
<dbReference type="VEuPathDB" id="VectorBase:LOC119188195"/>
<protein>
    <recommendedName>
        <fullName evidence="7">C2H2-type domain-containing protein</fullName>
    </recommendedName>
</protein>
<dbReference type="InterPro" id="IPR013087">
    <property type="entry name" value="Znf_C2H2_type"/>
</dbReference>
<keyword evidence="3 5" id="KW-0863">Zinc-finger</keyword>
<organism evidence="8 9">
    <name type="scientific">Rhipicephalus microplus</name>
    <name type="common">Cattle tick</name>
    <name type="synonym">Boophilus microplus</name>
    <dbReference type="NCBI Taxonomy" id="6941"/>
    <lineage>
        <taxon>Eukaryota</taxon>
        <taxon>Metazoa</taxon>
        <taxon>Ecdysozoa</taxon>
        <taxon>Arthropoda</taxon>
        <taxon>Chelicerata</taxon>
        <taxon>Arachnida</taxon>
        <taxon>Acari</taxon>
        <taxon>Parasitiformes</taxon>
        <taxon>Ixodida</taxon>
        <taxon>Ixodoidea</taxon>
        <taxon>Ixodidae</taxon>
        <taxon>Rhipicephalinae</taxon>
        <taxon>Rhipicephalus</taxon>
        <taxon>Boophilus</taxon>
    </lineage>
</organism>
<keyword evidence="2" id="KW-0677">Repeat</keyword>
<accession>A0A9J6F2D7</accession>
<feature type="compositionally biased region" description="Low complexity" evidence="6">
    <location>
        <begin position="247"/>
        <end position="260"/>
    </location>
</feature>
<evidence type="ECO:0000313" key="9">
    <source>
        <dbReference type="Proteomes" id="UP000821866"/>
    </source>
</evidence>
<gene>
    <name evidence="8" type="ORF">HPB51_012036</name>
</gene>
<evidence type="ECO:0000259" key="7">
    <source>
        <dbReference type="PROSITE" id="PS50157"/>
    </source>
</evidence>
<evidence type="ECO:0000313" key="8">
    <source>
        <dbReference type="EMBL" id="KAH8040721.1"/>
    </source>
</evidence>
<evidence type="ECO:0000256" key="6">
    <source>
        <dbReference type="SAM" id="MobiDB-lite"/>
    </source>
</evidence>
<dbReference type="PROSITE" id="PS50157">
    <property type="entry name" value="ZINC_FINGER_C2H2_2"/>
    <property type="match status" value="3"/>
</dbReference>
<evidence type="ECO:0000256" key="4">
    <source>
        <dbReference type="ARBA" id="ARBA00022833"/>
    </source>
</evidence>
<dbReference type="Proteomes" id="UP000821866">
    <property type="component" value="Chromosome 1"/>
</dbReference>
<dbReference type="EMBL" id="JABSTU010000001">
    <property type="protein sequence ID" value="KAH8040721.1"/>
    <property type="molecule type" value="Genomic_DNA"/>
</dbReference>
<sequence>MTSSPATRRKGLPVTYTYLIPASPTSPHPWLKEVSPPPLARRDDAGRLTCVICHKAFSSESDFVVHQRRHTGERPYQCSRCFDSFASASALLLHRGSVHDSRSPFRCTFCGRAFTAGDAYSRHLGRHRKAGYLFRCSCTRLFRTEEEIKAHLAVHENGSGHKCPGCRRVYESLLALGAHYTKHEKAADRTKDTSSTHSSVITPATQCVAHACVTHPLLQHRAAFSDVVGNRRARLIGPASTKPTPVAASLTAASSSSSLS</sequence>
<feature type="region of interest" description="Disordered" evidence="6">
    <location>
        <begin position="236"/>
        <end position="260"/>
    </location>
</feature>
<evidence type="ECO:0000256" key="1">
    <source>
        <dbReference type="ARBA" id="ARBA00022723"/>
    </source>
</evidence>
<feature type="domain" description="C2H2-type" evidence="7">
    <location>
        <begin position="105"/>
        <end position="127"/>
    </location>
</feature>
<dbReference type="InterPro" id="IPR036236">
    <property type="entry name" value="Znf_C2H2_sf"/>
</dbReference>
<name>A0A9J6F2D7_RHIMP</name>
<feature type="domain" description="C2H2-type" evidence="7">
    <location>
        <begin position="48"/>
        <end position="75"/>
    </location>
</feature>
<evidence type="ECO:0000256" key="2">
    <source>
        <dbReference type="ARBA" id="ARBA00022737"/>
    </source>
</evidence>
<evidence type="ECO:0000256" key="5">
    <source>
        <dbReference type="PROSITE-ProRule" id="PRU00042"/>
    </source>
</evidence>
<feature type="domain" description="C2H2-type" evidence="7">
    <location>
        <begin position="76"/>
        <end position="104"/>
    </location>
</feature>
<proteinExistence type="predicted"/>
<dbReference type="SMART" id="SM00355">
    <property type="entry name" value="ZnF_C2H2"/>
    <property type="match status" value="5"/>
</dbReference>
<dbReference type="Gene3D" id="3.30.160.60">
    <property type="entry name" value="Classic Zinc Finger"/>
    <property type="match status" value="3"/>
</dbReference>
<keyword evidence="1" id="KW-0479">Metal-binding</keyword>
<dbReference type="GO" id="GO:0008270">
    <property type="term" value="F:zinc ion binding"/>
    <property type="evidence" value="ECO:0007669"/>
    <property type="project" value="UniProtKB-KW"/>
</dbReference>
<evidence type="ECO:0000256" key="3">
    <source>
        <dbReference type="ARBA" id="ARBA00022771"/>
    </source>
</evidence>
<keyword evidence="9" id="KW-1185">Reference proteome</keyword>
<dbReference type="PANTHER" id="PTHR24409">
    <property type="entry name" value="ZINC FINGER PROTEIN 142"/>
    <property type="match status" value="1"/>
</dbReference>
<dbReference type="SUPFAM" id="SSF57667">
    <property type="entry name" value="beta-beta-alpha zinc fingers"/>
    <property type="match status" value="2"/>
</dbReference>
<reference evidence="8" key="2">
    <citation type="submission" date="2021-09" db="EMBL/GenBank/DDBJ databases">
        <authorList>
            <person name="Jia N."/>
            <person name="Wang J."/>
            <person name="Shi W."/>
            <person name="Du L."/>
            <person name="Sun Y."/>
            <person name="Zhan W."/>
            <person name="Jiang J."/>
            <person name="Wang Q."/>
            <person name="Zhang B."/>
            <person name="Ji P."/>
            <person name="Sakyi L.B."/>
            <person name="Cui X."/>
            <person name="Yuan T."/>
            <person name="Jiang B."/>
            <person name="Yang W."/>
            <person name="Lam T.T.-Y."/>
            <person name="Chang Q."/>
            <person name="Ding S."/>
            <person name="Wang X."/>
            <person name="Zhu J."/>
            <person name="Ruan X."/>
            <person name="Zhao L."/>
            <person name="Wei J."/>
            <person name="Que T."/>
            <person name="Du C."/>
            <person name="Cheng J."/>
            <person name="Dai P."/>
            <person name="Han X."/>
            <person name="Huang E."/>
            <person name="Gao Y."/>
            <person name="Liu J."/>
            <person name="Shao H."/>
            <person name="Ye R."/>
            <person name="Li L."/>
            <person name="Wei W."/>
            <person name="Wang X."/>
            <person name="Wang C."/>
            <person name="Huo Q."/>
            <person name="Li W."/>
            <person name="Guo W."/>
            <person name="Chen H."/>
            <person name="Chen S."/>
            <person name="Zhou L."/>
            <person name="Zhou L."/>
            <person name="Ni X."/>
            <person name="Tian J."/>
            <person name="Zhou Y."/>
            <person name="Sheng Y."/>
            <person name="Liu T."/>
            <person name="Pan Y."/>
            <person name="Xia L."/>
            <person name="Li J."/>
            <person name="Zhao F."/>
            <person name="Cao W."/>
        </authorList>
    </citation>
    <scope>NUCLEOTIDE SEQUENCE</scope>
    <source>
        <strain evidence="8">Rmic-2018</strain>
        <tissue evidence="8">Larvae</tissue>
    </source>
</reference>
<dbReference type="AlphaFoldDB" id="A0A9J6F2D7"/>